<evidence type="ECO:0000313" key="9">
    <source>
        <dbReference type="Proteomes" id="UP000294562"/>
    </source>
</evidence>
<evidence type="ECO:0000256" key="2">
    <source>
        <dbReference type="ARBA" id="ARBA00009853"/>
    </source>
</evidence>
<feature type="transmembrane region" description="Helical" evidence="6">
    <location>
        <begin position="74"/>
        <end position="94"/>
    </location>
</feature>
<evidence type="ECO:0000259" key="7">
    <source>
        <dbReference type="Pfam" id="PF00892"/>
    </source>
</evidence>
<sequence>MGQGGDNTRAALIMTLSMAGYALNDTCLKALGEDLPLGQVLFLRGALTSALIGGWVMWHGLWRVRLSGSDWGRVALRTLGEVAAAFFFISALFHMPLANATAILQVLPLTVSLAAALFLGDTLGWRRVSAIAVGFCGVMLIVQPGASGFNSYTLYALLAVAAITLRDLSTRRLDGSVPTMIVVLFGSLGVMCLGGALGPGEVWLALDVRATFLLIASALFILAAYVCSVAVMRIGDVAAVAPFRFTGLLWALVLGYLAFGEFPEPVTLIGASIVVATGAFTFYRERAVSRQE</sequence>
<dbReference type="Proteomes" id="UP000294562">
    <property type="component" value="Unassembled WGS sequence"/>
</dbReference>
<dbReference type="PANTHER" id="PTHR22911">
    <property type="entry name" value="ACYL-MALONYL CONDENSING ENZYME-RELATED"/>
    <property type="match status" value="1"/>
</dbReference>
<keyword evidence="4 6" id="KW-1133">Transmembrane helix</keyword>
<name>A0A4R6AJ32_9RHOB</name>
<feature type="transmembrane region" description="Helical" evidence="6">
    <location>
        <begin position="41"/>
        <end position="62"/>
    </location>
</feature>
<dbReference type="PANTHER" id="PTHR22911:SF6">
    <property type="entry name" value="SOLUTE CARRIER FAMILY 35 MEMBER G1"/>
    <property type="match status" value="1"/>
</dbReference>
<dbReference type="Pfam" id="PF00892">
    <property type="entry name" value="EamA"/>
    <property type="match status" value="1"/>
</dbReference>
<evidence type="ECO:0000256" key="6">
    <source>
        <dbReference type="SAM" id="Phobius"/>
    </source>
</evidence>
<feature type="transmembrane region" description="Helical" evidence="6">
    <location>
        <begin position="210"/>
        <end position="231"/>
    </location>
</feature>
<comment type="subcellular location">
    <subcellularLocation>
        <location evidence="1">Membrane</location>
        <topology evidence="1">Multi-pass membrane protein</topology>
    </subcellularLocation>
</comment>
<accession>A0A4R6AJ32</accession>
<protein>
    <submittedName>
        <fullName evidence="8">DMT family transporter</fullName>
    </submittedName>
</protein>
<keyword evidence="5 6" id="KW-0472">Membrane</keyword>
<feature type="transmembrane region" description="Helical" evidence="6">
    <location>
        <begin position="152"/>
        <end position="168"/>
    </location>
</feature>
<feature type="transmembrane region" description="Helical" evidence="6">
    <location>
        <begin position="128"/>
        <end position="146"/>
    </location>
</feature>
<gene>
    <name evidence="8" type="ORF">E2L05_19810</name>
</gene>
<dbReference type="SUPFAM" id="SSF103481">
    <property type="entry name" value="Multidrug resistance efflux transporter EmrE"/>
    <property type="match status" value="2"/>
</dbReference>
<keyword evidence="9" id="KW-1185">Reference proteome</keyword>
<proteinExistence type="inferred from homology"/>
<keyword evidence="3 6" id="KW-0812">Transmembrane</keyword>
<dbReference type="InterPro" id="IPR037185">
    <property type="entry name" value="EmrE-like"/>
</dbReference>
<dbReference type="RefSeq" id="WP_133344709.1">
    <property type="nucleotide sequence ID" value="NZ_SMZO01000095.1"/>
</dbReference>
<dbReference type="OrthoDB" id="7165334at2"/>
<feature type="transmembrane region" description="Helical" evidence="6">
    <location>
        <begin position="238"/>
        <end position="259"/>
    </location>
</feature>
<feature type="domain" description="EamA" evidence="7">
    <location>
        <begin position="10"/>
        <end position="142"/>
    </location>
</feature>
<dbReference type="GO" id="GO:0016020">
    <property type="term" value="C:membrane"/>
    <property type="evidence" value="ECO:0007669"/>
    <property type="project" value="UniProtKB-SubCell"/>
</dbReference>
<feature type="transmembrane region" description="Helical" evidence="6">
    <location>
        <begin position="265"/>
        <end position="283"/>
    </location>
</feature>
<reference evidence="8 9" key="1">
    <citation type="submission" date="2019-03" db="EMBL/GenBank/DDBJ databases">
        <title>Rhodobacteraceae bacterium SM1902, a new member of the family Rhodobacteraceae isolated from Yantai.</title>
        <authorList>
            <person name="Sun Y."/>
        </authorList>
    </citation>
    <scope>NUCLEOTIDE SEQUENCE [LARGE SCALE GENOMIC DNA]</scope>
    <source>
        <strain evidence="8 9">SM1902</strain>
    </source>
</reference>
<comment type="similarity">
    <text evidence="2">Belongs to the drug/metabolite transporter (DMT) superfamily. 10 TMS drug/metabolite exporter (DME) (TC 2.A.7.3) family.</text>
</comment>
<dbReference type="InterPro" id="IPR000620">
    <property type="entry name" value="EamA_dom"/>
</dbReference>
<evidence type="ECO:0000256" key="3">
    <source>
        <dbReference type="ARBA" id="ARBA00022692"/>
    </source>
</evidence>
<evidence type="ECO:0000256" key="1">
    <source>
        <dbReference type="ARBA" id="ARBA00004141"/>
    </source>
</evidence>
<dbReference type="AlphaFoldDB" id="A0A4R6AJ32"/>
<evidence type="ECO:0000256" key="4">
    <source>
        <dbReference type="ARBA" id="ARBA00022989"/>
    </source>
</evidence>
<evidence type="ECO:0000256" key="5">
    <source>
        <dbReference type="ARBA" id="ARBA00023136"/>
    </source>
</evidence>
<feature type="transmembrane region" description="Helical" evidence="6">
    <location>
        <begin position="180"/>
        <end position="198"/>
    </location>
</feature>
<feature type="transmembrane region" description="Helical" evidence="6">
    <location>
        <begin position="100"/>
        <end position="119"/>
    </location>
</feature>
<evidence type="ECO:0000313" key="8">
    <source>
        <dbReference type="EMBL" id="TDL81716.1"/>
    </source>
</evidence>
<dbReference type="EMBL" id="SMZO01000095">
    <property type="protein sequence ID" value="TDL81716.1"/>
    <property type="molecule type" value="Genomic_DNA"/>
</dbReference>
<comment type="caution">
    <text evidence="8">The sequence shown here is derived from an EMBL/GenBank/DDBJ whole genome shotgun (WGS) entry which is preliminary data.</text>
</comment>
<organism evidence="8 9">
    <name type="scientific">Meridianimarinicoccus aquatilis</name>
    <dbReference type="NCBI Taxonomy" id="2552766"/>
    <lineage>
        <taxon>Bacteria</taxon>
        <taxon>Pseudomonadati</taxon>
        <taxon>Pseudomonadota</taxon>
        <taxon>Alphaproteobacteria</taxon>
        <taxon>Rhodobacterales</taxon>
        <taxon>Paracoccaceae</taxon>
        <taxon>Meridianimarinicoccus</taxon>
    </lineage>
</organism>